<feature type="non-terminal residue" evidence="1">
    <location>
        <position position="1"/>
    </location>
</feature>
<comment type="caution">
    <text evidence="1">The sequence shown here is derived from an EMBL/GenBank/DDBJ whole genome shotgun (WGS) entry which is preliminary data.</text>
</comment>
<feature type="non-terminal residue" evidence="1">
    <location>
        <position position="259"/>
    </location>
</feature>
<gene>
    <name evidence="1" type="ORF">S01H1_52397</name>
</gene>
<dbReference type="EMBL" id="BARS01033863">
    <property type="protein sequence ID" value="GAG15914.1"/>
    <property type="molecule type" value="Genomic_DNA"/>
</dbReference>
<reference evidence="1" key="1">
    <citation type="journal article" date="2014" name="Front. Microbiol.">
        <title>High frequency of phylogenetically diverse reductive dehalogenase-homologous genes in deep subseafloor sedimentary metagenomes.</title>
        <authorList>
            <person name="Kawai M."/>
            <person name="Futagami T."/>
            <person name="Toyoda A."/>
            <person name="Takaki Y."/>
            <person name="Nishi S."/>
            <person name="Hori S."/>
            <person name="Arai W."/>
            <person name="Tsubouchi T."/>
            <person name="Morono Y."/>
            <person name="Uchiyama I."/>
            <person name="Ito T."/>
            <person name="Fujiyama A."/>
            <person name="Inagaki F."/>
            <person name="Takami H."/>
        </authorList>
    </citation>
    <scope>NUCLEOTIDE SEQUENCE</scope>
    <source>
        <strain evidence="1">Expedition CK06-06</strain>
    </source>
</reference>
<accession>X0VCP9</accession>
<proteinExistence type="predicted"/>
<dbReference type="AlphaFoldDB" id="X0VCP9"/>
<name>X0VCP9_9ZZZZ</name>
<sequence>SFLYNCPGGAGTRVAVTQGDYYVVATAGGSFYCSGVTLDIGDAIIAVDDAAANSSDAADWSTISQGVTVNSFTNANGTYVSAGTVNTSATGAVTMGTIDLSAVDGTSDTSTKFLSKDNTWDVPSYTTNTDAKYELKANAKSGSNVPLFLDGTNGGSDSTVNLTQGTGITLTRNSATQITIDADNNGTVESVALSMPSAFSVAGSPITSSGTFTVTGSGSTSQYVDGTGALQTFPTIPQGDVTAVKSSVVNDELGITVTD</sequence>
<evidence type="ECO:0000313" key="1">
    <source>
        <dbReference type="EMBL" id="GAG15914.1"/>
    </source>
</evidence>
<organism evidence="1">
    <name type="scientific">marine sediment metagenome</name>
    <dbReference type="NCBI Taxonomy" id="412755"/>
    <lineage>
        <taxon>unclassified sequences</taxon>
        <taxon>metagenomes</taxon>
        <taxon>ecological metagenomes</taxon>
    </lineage>
</organism>
<protein>
    <submittedName>
        <fullName evidence="1">Uncharacterized protein</fullName>
    </submittedName>
</protein>